<keyword evidence="3 12" id="KW-0235">DNA replication</keyword>
<dbReference type="Pfam" id="PF17207">
    <property type="entry name" value="MCM_OB"/>
    <property type="match status" value="1"/>
</dbReference>
<feature type="domain" description="MCM C-terminal AAA(+) ATPase" evidence="13">
    <location>
        <begin position="350"/>
        <end position="557"/>
    </location>
</feature>
<comment type="subunit">
    <text evidence="12">Component of the MCM2-7 complex.</text>
</comment>
<evidence type="ECO:0000256" key="6">
    <source>
        <dbReference type="ARBA" id="ARBA00022806"/>
    </source>
</evidence>
<dbReference type="FunFam" id="3.40.50.300:FF:000501">
    <property type="entry name" value="DNA replication licensing factor MCM7"/>
    <property type="match status" value="1"/>
</dbReference>
<evidence type="ECO:0000259" key="13">
    <source>
        <dbReference type="PROSITE" id="PS50051"/>
    </source>
</evidence>
<gene>
    <name evidence="14" type="ORF">NDN08_004158</name>
</gene>
<dbReference type="InterPro" id="IPR041562">
    <property type="entry name" value="MCM_lid"/>
</dbReference>
<sequence length="755" mass="83052">MTDWDEGSVYYSYQSLETPGSSGAGLDDGEITGAKARMRFGKFLLDFSERNRYLYRERMLNGINAGEPSLSVSLDHLQEYDEQLASCVRKNPGFYAPILELAAGEISVRLRNDTDADELVASHGDENETASEIRRRSNVQVVLTSTEMPKYIRELQASNISSFVRVSGIVTSASKVQCKAVAIRLECKNCRSRITLRVPPGIGGVVIPRSCQRLHAEGEAPCPIDPYVVLPDDGEFRDQQIIKLQELPEEVPTGEVPRTVMASLDRALSGRLSPGMRVSLFGIYSIFSPRERSRAQNVGGPGTGATRTPYLHVLGMLQNSDAGAGGRSELTTFDLEEEEQMQRLVRTPNLYELIVSSIAPEIYGFDDVKRAVAVMLFGGSRKHLPDGTRIRGDINVLLLGDPSTAKSQLLKFVEKVAPISVYTSGKGSSAAGLTASVIRDGGSSGDFRLEGGAMVLADGGVVCIDEFDKMRIQDSVAIHEAMEQQTISIAKAGITSVLNARTSVLAAANPVFGRFDDTRSADENIDFQTTILSRFDLIFMVRDTRNEEMDYAKAQFVLQLHQRGGAARANSGEGGDESHLSLETLKRFIAYARSRCAPRLTHQAAGILRDTYVRMRQQVRQNDEDSVVPITVRQLESLVRLTEGLAKMSLSALITEAHVNEAIRLFKSATMESVAAGAVNLDGRLSDALKLEVERAQEVMQRRLPIGSSTSKRKVIFELKNQGISDQSARLAIEFMNKRGDVELRSQRKLIHRVR</sequence>
<comment type="caution">
    <text evidence="14">The sequence shown here is derived from an EMBL/GenBank/DDBJ whole genome shotgun (WGS) entry which is preliminary data.</text>
</comment>
<dbReference type="EMBL" id="JAMWBK010000010">
    <property type="protein sequence ID" value="KAJ8901956.1"/>
    <property type="molecule type" value="Genomic_DNA"/>
</dbReference>
<accession>A0AAV8UHH6</accession>
<evidence type="ECO:0000256" key="10">
    <source>
        <dbReference type="ARBA" id="ARBA00023306"/>
    </source>
</evidence>
<dbReference type="InterPro" id="IPR033762">
    <property type="entry name" value="MCM_OB"/>
</dbReference>
<dbReference type="Pfam" id="PF14551">
    <property type="entry name" value="MCM_N"/>
    <property type="match status" value="1"/>
</dbReference>
<dbReference type="Gene3D" id="3.40.50.300">
    <property type="entry name" value="P-loop containing nucleotide triphosphate hydrolases"/>
    <property type="match status" value="1"/>
</dbReference>
<dbReference type="PROSITE" id="PS50051">
    <property type="entry name" value="MCM_2"/>
    <property type="match status" value="1"/>
</dbReference>
<dbReference type="Pfam" id="PF00493">
    <property type="entry name" value="MCM"/>
    <property type="match status" value="1"/>
</dbReference>
<reference evidence="14 15" key="1">
    <citation type="journal article" date="2023" name="Nat. Commun.">
        <title>Origin of minicircular mitochondrial genomes in red algae.</title>
        <authorList>
            <person name="Lee Y."/>
            <person name="Cho C.H."/>
            <person name="Lee Y.M."/>
            <person name="Park S.I."/>
            <person name="Yang J.H."/>
            <person name="West J.A."/>
            <person name="Bhattacharya D."/>
            <person name="Yoon H.S."/>
        </authorList>
    </citation>
    <scope>NUCLEOTIDE SEQUENCE [LARGE SCALE GENOMIC DNA]</scope>
    <source>
        <strain evidence="14 15">CCMP1338</strain>
        <tissue evidence="14">Whole cell</tissue>
    </source>
</reference>
<dbReference type="SUPFAM" id="SSF52540">
    <property type="entry name" value="P-loop containing nucleoside triphosphate hydrolases"/>
    <property type="match status" value="1"/>
</dbReference>
<evidence type="ECO:0000256" key="2">
    <source>
        <dbReference type="ARBA" id="ARBA00008010"/>
    </source>
</evidence>
<evidence type="ECO:0000256" key="1">
    <source>
        <dbReference type="ARBA" id="ARBA00004123"/>
    </source>
</evidence>
<dbReference type="GO" id="GO:0003688">
    <property type="term" value="F:DNA replication origin binding"/>
    <property type="evidence" value="ECO:0007669"/>
    <property type="project" value="UniProtKB-UniRule"/>
</dbReference>
<dbReference type="InterPro" id="IPR031327">
    <property type="entry name" value="MCM"/>
</dbReference>
<dbReference type="GO" id="GO:0005634">
    <property type="term" value="C:nucleus"/>
    <property type="evidence" value="ECO:0007669"/>
    <property type="project" value="UniProtKB-SubCell"/>
</dbReference>
<dbReference type="GO" id="GO:0042555">
    <property type="term" value="C:MCM complex"/>
    <property type="evidence" value="ECO:0007669"/>
    <property type="project" value="UniProtKB-UniRule"/>
</dbReference>
<dbReference type="PANTHER" id="PTHR11630">
    <property type="entry name" value="DNA REPLICATION LICENSING FACTOR MCM FAMILY MEMBER"/>
    <property type="match status" value="1"/>
</dbReference>
<dbReference type="GO" id="GO:0000727">
    <property type="term" value="P:double-strand break repair via break-induced replication"/>
    <property type="evidence" value="ECO:0007669"/>
    <property type="project" value="TreeGrafter"/>
</dbReference>
<dbReference type="GO" id="GO:0006270">
    <property type="term" value="P:DNA replication initiation"/>
    <property type="evidence" value="ECO:0007669"/>
    <property type="project" value="UniProtKB-UniRule"/>
</dbReference>
<dbReference type="InterPro" id="IPR012340">
    <property type="entry name" value="NA-bd_OB-fold"/>
</dbReference>
<dbReference type="Gene3D" id="2.40.50.140">
    <property type="entry name" value="Nucleic acid-binding proteins"/>
    <property type="match status" value="1"/>
</dbReference>
<dbReference type="InterPro" id="IPR008048">
    <property type="entry name" value="MCM5"/>
</dbReference>
<evidence type="ECO:0000256" key="12">
    <source>
        <dbReference type="RuleBase" id="RU368063"/>
    </source>
</evidence>
<keyword evidence="10 12" id="KW-0131">Cell cycle</keyword>
<comment type="function">
    <text evidence="12">Acts as component of the MCM2-7 complex (MCM complex) which is the replicative helicase essential for 'once per cell cycle' DNA replication initiation and elongation in eukaryotic cells. The active ATPase sites in the MCM2-7 ring are formed through the interaction surfaces of two neighboring subunits such that a critical structure of a conserved arginine finger motif is provided in trans relative to the ATP-binding site of the Walker A box of the adjacent subunit. The six ATPase active sites, however, are likely to contribute differentially to the complex helicase activity.</text>
</comment>
<dbReference type="GO" id="GO:0003697">
    <property type="term" value="F:single-stranded DNA binding"/>
    <property type="evidence" value="ECO:0007669"/>
    <property type="project" value="TreeGrafter"/>
</dbReference>
<dbReference type="PRINTS" id="PR01661">
    <property type="entry name" value="MCMPROTEIN5"/>
</dbReference>
<dbReference type="AlphaFoldDB" id="A0AAV8UHH6"/>
<dbReference type="SMART" id="SM00350">
    <property type="entry name" value="MCM"/>
    <property type="match status" value="1"/>
</dbReference>
<dbReference type="Gene3D" id="2.20.28.10">
    <property type="match status" value="1"/>
</dbReference>
<keyword evidence="9 12" id="KW-0539">Nucleus</keyword>
<dbReference type="InterPro" id="IPR027417">
    <property type="entry name" value="P-loop_NTPase"/>
</dbReference>
<dbReference type="Pfam" id="PF21933">
    <property type="entry name" value="MCM5_C"/>
    <property type="match status" value="1"/>
</dbReference>
<keyword evidence="5 12" id="KW-0378">Hydrolase</keyword>
<evidence type="ECO:0000313" key="15">
    <source>
        <dbReference type="Proteomes" id="UP001157974"/>
    </source>
</evidence>
<keyword evidence="4 11" id="KW-0547">Nucleotide-binding</keyword>
<keyword evidence="6 12" id="KW-0347">Helicase</keyword>
<proteinExistence type="inferred from homology"/>
<keyword evidence="8 11" id="KW-0238">DNA-binding</keyword>
<dbReference type="SUPFAM" id="SSF50249">
    <property type="entry name" value="Nucleic acid-binding proteins"/>
    <property type="match status" value="1"/>
</dbReference>
<dbReference type="GO" id="GO:0017116">
    <property type="term" value="F:single-stranded DNA helicase activity"/>
    <property type="evidence" value="ECO:0007669"/>
    <property type="project" value="TreeGrafter"/>
</dbReference>
<evidence type="ECO:0000256" key="4">
    <source>
        <dbReference type="ARBA" id="ARBA00022741"/>
    </source>
</evidence>
<organism evidence="14 15">
    <name type="scientific">Rhodosorus marinus</name>
    <dbReference type="NCBI Taxonomy" id="101924"/>
    <lineage>
        <taxon>Eukaryota</taxon>
        <taxon>Rhodophyta</taxon>
        <taxon>Stylonematophyceae</taxon>
        <taxon>Stylonematales</taxon>
        <taxon>Stylonemataceae</taxon>
        <taxon>Rhodosorus</taxon>
    </lineage>
</organism>
<dbReference type="InterPro" id="IPR054125">
    <property type="entry name" value="MCM5_C"/>
</dbReference>
<keyword evidence="7 11" id="KW-0067">ATP-binding</keyword>
<evidence type="ECO:0000256" key="11">
    <source>
        <dbReference type="RuleBase" id="RU004070"/>
    </source>
</evidence>
<keyword evidence="15" id="KW-1185">Reference proteome</keyword>
<dbReference type="EC" id="3.6.4.12" evidence="12"/>
<comment type="catalytic activity">
    <reaction evidence="12">
        <text>ATP + H2O = ADP + phosphate + H(+)</text>
        <dbReference type="Rhea" id="RHEA:13065"/>
        <dbReference type="ChEBI" id="CHEBI:15377"/>
        <dbReference type="ChEBI" id="CHEBI:15378"/>
        <dbReference type="ChEBI" id="CHEBI:30616"/>
        <dbReference type="ChEBI" id="CHEBI:43474"/>
        <dbReference type="ChEBI" id="CHEBI:456216"/>
        <dbReference type="EC" id="3.6.4.12"/>
    </reaction>
</comment>
<dbReference type="PRINTS" id="PR01657">
    <property type="entry name" value="MCMFAMILY"/>
</dbReference>
<evidence type="ECO:0000313" key="14">
    <source>
        <dbReference type="EMBL" id="KAJ8901956.1"/>
    </source>
</evidence>
<dbReference type="InterPro" id="IPR018525">
    <property type="entry name" value="MCM_CS"/>
</dbReference>
<evidence type="ECO:0000256" key="3">
    <source>
        <dbReference type="ARBA" id="ARBA00022705"/>
    </source>
</evidence>
<protein>
    <recommendedName>
        <fullName evidence="12">DNA replication licensing factor MCM5</fullName>
        <ecNumber evidence="12">3.6.4.12</ecNumber>
    </recommendedName>
</protein>
<dbReference type="PANTHER" id="PTHR11630:SF42">
    <property type="entry name" value="DNA REPLICATION LICENSING FACTOR MCM5"/>
    <property type="match status" value="1"/>
</dbReference>
<dbReference type="GO" id="GO:0005524">
    <property type="term" value="F:ATP binding"/>
    <property type="evidence" value="ECO:0007669"/>
    <property type="project" value="UniProtKB-UniRule"/>
</dbReference>
<dbReference type="GO" id="GO:0016787">
    <property type="term" value="F:hydrolase activity"/>
    <property type="evidence" value="ECO:0007669"/>
    <property type="project" value="UniProtKB-KW"/>
</dbReference>
<dbReference type="Pfam" id="PF17855">
    <property type="entry name" value="MCM_lid"/>
    <property type="match status" value="1"/>
</dbReference>
<dbReference type="Proteomes" id="UP001157974">
    <property type="component" value="Unassembled WGS sequence"/>
</dbReference>
<evidence type="ECO:0000256" key="8">
    <source>
        <dbReference type="ARBA" id="ARBA00023125"/>
    </source>
</evidence>
<dbReference type="InterPro" id="IPR027925">
    <property type="entry name" value="MCM_N"/>
</dbReference>
<dbReference type="InterPro" id="IPR001208">
    <property type="entry name" value="MCM_dom"/>
</dbReference>
<dbReference type="GO" id="GO:0043138">
    <property type="term" value="F:3'-5' DNA helicase activity"/>
    <property type="evidence" value="ECO:0007669"/>
    <property type="project" value="TreeGrafter"/>
</dbReference>
<evidence type="ECO:0000256" key="9">
    <source>
        <dbReference type="ARBA" id="ARBA00023242"/>
    </source>
</evidence>
<comment type="similarity">
    <text evidence="2 11">Belongs to the MCM family.</text>
</comment>
<dbReference type="PROSITE" id="PS00847">
    <property type="entry name" value="MCM_1"/>
    <property type="match status" value="1"/>
</dbReference>
<evidence type="ECO:0000256" key="5">
    <source>
        <dbReference type="ARBA" id="ARBA00022801"/>
    </source>
</evidence>
<evidence type="ECO:0000256" key="7">
    <source>
        <dbReference type="ARBA" id="ARBA00022840"/>
    </source>
</evidence>
<name>A0AAV8UHH6_9RHOD</name>
<comment type="subcellular location">
    <subcellularLocation>
        <location evidence="1 12">Nucleus</location>
    </subcellularLocation>
</comment>
<dbReference type="Gene3D" id="3.30.1640.10">
    <property type="entry name" value="mini-chromosome maintenance (MCM) complex, chain A, domain 1"/>
    <property type="match status" value="1"/>
</dbReference>